<comment type="caution">
    <text evidence="2">The sequence shown here is derived from an EMBL/GenBank/DDBJ whole genome shotgun (WGS) entry which is preliminary data.</text>
</comment>
<dbReference type="Proteomes" id="UP000440096">
    <property type="component" value="Unassembled WGS sequence"/>
</dbReference>
<dbReference type="AlphaFoldDB" id="A0A6N7YNH0"/>
<dbReference type="InterPro" id="IPR032710">
    <property type="entry name" value="NTF2-like_dom_sf"/>
</dbReference>
<sequence>MTSASPVDHGKLAYDRQEVADALYRWALGLDTGDAEMFASALTEDVVVDFTRAGAKLGLTYPAIHGREIAVHALISSIGPLDTTHSATNVRVAMDGDRATLQAHVLAQHFPPGEGSAPDRTRHGLAMNRYSGELVRSGETWRFTRLSADNLWFEGDPKITSGEL</sequence>
<dbReference type="SUPFAM" id="SSF54427">
    <property type="entry name" value="NTF2-like"/>
    <property type="match status" value="1"/>
</dbReference>
<keyword evidence="3" id="KW-1185">Reference proteome</keyword>
<proteinExistence type="predicted"/>
<evidence type="ECO:0000259" key="1">
    <source>
        <dbReference type="Pfam" id="PF13577"/>
    </source>
</evidence>
<organism evidence="2 3">
    <name type="scientific">Amycolatopsis pithecellobii</name>
    <dbReference type="NCBI Taxonomy" id="664692"/>
    <lineage>
        <taxon>Bacteria</taxon>
        <taxon>Bacillati</taxon>
        <taxon>Actinomycetota</taxon>
        <taxon>Actinomycetes</taxon>
        <taxon>Pseudonocardiales</taxon>
        <taxon>Pseudonocardiaceae</taxon>
        <taxon>Amycolatopsis</taxon>
    </lineage>
</organism>
<evidence type="ECO:0000313" key="2">
    <source>
        <dbReference type="EMBL" id="MTD54547.1"/>
    </source>
</evidence>
<feature type="domain" description="SnoaL-like" evidence="1">
    <location>
        <begin position="15"/>
        <end position="146"/>
    </location>
</feature>
<protein>
    <submittedName>
        <fullName evidence="2">Nuclear transport factor 2 family protein</fullName>
    </submittedName>
</protein>
<dbReference type="Gene3D" id="3.10.450.50">
    <property type="match status" value="1"/>
</dbReference>
<gene>
    <name evidence="2" type="ORF">GKO32_11240</name>
</gene>
<dbReference type="EMBL" id="WMBA01000013">
    <property type="protein sequence ID" value="MTD54547.1"/>
    <property type="molecule type" value="Genomic_DNA"/>
</dbReference>
<name>A0A6N7YNH0_9PSEU</name>
<dbReference type="InterPro" id="IPR037401">
    <property type="entry name" value="SnoaL-like"/>
</dbReference>
<reference evidence="2 3" key="1">
    <citation type="submission" date="2019-11" db="EMBL/GenBank/DDBJ databases">
        <title>Draft genome of Amycolatopsis RM579.</title>
        <authorList>
            <person name="Duangmal K."/>
            <person name="Mingma R."/>
        </authorList>
    </citation>
    <scope>NUCLEOTIDE SEQUENCE [LARGE SCALE GENOMIC DNA]</scope>
    <source>
        <strain evidence="2 3">RM579</strain>
    </source>
</reference>
<accession>A0A6N7YNH0</accession>
<dbReference type="CDD" id="cd00531">
    <property type="entry name" value="NTF2_like"/>
    <property type="match status" value="1"/>
</dbReference>
<dbReference type="OrthoDB" id="1492465at2"/>
<dbReference type="RefSeq" id="WP_154756769.1">
    <property type="nucleotide sequence ID" value="NZ_WMBA01000013.1"/>
</dbReference>
<dbReference type="Pfam" id="PF13577">
    <property type="entry name" value="SnoaL_4"/>
    <property type="match status" value="1"/>
</dbReference>
<evidence type="ECO:0000313" key="3">
    <source>
        <dbReference type="Proteomes" id="UP000440096"/>
    </source>
</evidence>